<evidence type="ECO:0008006" key="3">
    <source>
        <dbReference type="Google" id="ProtNLM"/>
    </source>
</evidence>
<dbReference type="RefSeq" id="WP_162387380.1">
    <property type="nucleotide sequence ID" value="NZ_CP045997.1"/>
</dbReference>
<dbReference type="KEGG" id="senf:GJR95_19005"/>
<accession>A0A6P1VYX2</accession>
<dbReference type="EMBL" id="CP045997">
    <property type="protein sequence ID" value="QHV96967.1"/>
    <property type="molecule type" value="Genomic_DNA"/>
</dbReference>
<organism evidence="1 2">
    <name type="scientific">Spirosoma endbachense</name>
    <dbReference type="NCBI Taxonomy" id="2666025"/>
    <lineage>
        <taxon>Bacteria</taxon>
        <taxon>Pseudomonadati</taxon>
        <taxon>Bacteroidota</taxon>
        <taxon>Cytophagia</taxon>
        <taxon>Cytophagales</taxon>
        <taxon>Cytophagaceae</taxon>
        <taxon>Spirosoma</taxon>
    </lineage>
</organism>
<proteinExistence type="predicted"/>
<dbReference type="Proteomes" id="UP000464577">
    <property type="component" value="Chromosome"/>
</dbReference>
<name>A0A6P1VYX2_9BACT</name>
<keyword evidence="2" id="KW-1185">Reference proteome</keyword>
<evidence type="ECO:0000313" key="2">
    <source>
        <dbReference type="Proteomes" id="UP000464577"/>
    </source>
</evidence>
<gene>
    <name evidence="1" type="ORF">GJR95_19005</name>
</gene>
<sequence>MKDLAVESPLNEQEICVKCGFCCDGTLFSYAVLQAGEQGNLPEKIEQNYSKEDGREFFKLPCSYFCGKCTIYDQKRASICSAFRCQLLKDFSIDKITQANAMRIIDNAVKFRDEIYLLYREIFGNDYRLSFRNLLVDLAKYGNDAFEDDPLNQSIELLRIKCNIYETLLIKNFKSIKNFERLISTSMEET</sequence>
<reference evidence="1 2" key="1">
    <citation type="submission" date="2019-11" db="EMBL/GenBank/DDBJ databases">
        <title>Spirosoma endbachense sp. nov., isolated from a natural salt meadow.</title>
        <authorList>
            <person name="Rojas J."/>
            <person name="Ambika Manirajan B."/>
            <person name="Ratering S."/>
            <person name="Suarez C."/>
            <person name="Geissler-Plaum R."/>
            <person name="Schnell S."/>
        </authorList>
    </citation>
    <scope>NUCLEOTIDE SEQUENCE [LARGE SCALE GENOMIC DNA]</scope>
    <source>
        <strain evidence="1 2">I-24</strain>
    </source>
</reference>
<dbReference type="AlphaFoldDB" id="A0A6P1VYX2"/>
<evidence type="ECO:0000313" key="1">
    <source>
        <dbReference type="EMBL" id="QHV96967.1"/>
    </source>
</evidence>
<protein>
    <recommendedName>
        <fullName evidence="3">YkgJ family cysteine cluster protein</fullName>
    </recommendedName>
</protein>